<protein>
    <recommendedName>
        <fullName evidence="4">DUF3719 domain-containing protein</fullName>
    </recommendedName>
</protein>
<organism evidence="2 3">
    <name type="scientific">Cardiocondyla obscurior</name>
    <dbReference type="NCBI Taxonomy" id="286306"/>
    <lineage>
        <taxon>Eukaryota</taxon>
        <taxon>Metazoa</taxon>
        <taxon>Ecdysozoa</taxon>
        <taxon>Arthropoda</taxon>
        <taxon>Hexapoda</taxon>
        <taxon>Insecta</taxon>
        <taxon>Pterygota</taxon>
        <taxon>Neoptera</taxon>
        <taxon>Endopterygota</taxon>
        <taxon>Hymenoptera</taxon>
        <taxon>Apocrita</taxon>
        <taxon>Aculeata</taxon>
        <taxon>Formicoidea</taxon>
        <taxon>Formicidae</taxon>
        <taxon>Myrmicinae</taxon>
        <taxon>Cardiocondyla</taxon>
    </lineage>
</organism>
<feature type="compositionally biased region" description="Basic and acidic residues" evidence="1">
    <location>
        <begin position="287"/>
        <end position="298"/>
    </location>
</feature>
<name>A0AAW2EEW8_9HYME</name>
<proteinExistence type="predicted"/>
<evidence type="ECO:0000313" key="3">
    <source>
        <dbReference type="Proteomes" id="UP001430953"/>
    </source>
</evidence>
<dbReference type="Proteomes" id="UP001430953">
    <property type="component" value="Unassembled WGS sequence"/>
</dbReference>
<evidence type="ECO:0008006" key="4">
    <source>
        <dbReference type="Google" id="ProtNLM"/>
    </source>
</evidence>
<evidence type="ECO:0000256" key="1">
    <source>
        <dbReference type="SAM" id="MobiDB-lite"/>
    </source>
</evidence>
<feature type="region of interest" description="Disordered" evidence="1">
    <location>
        <begin position="1"/>
        <end position="66"/>
    </location>
</feature>
<feature type="region of interest" description="Disordered" evidence="1">
    <location>
        <begin position="267"/>
        <end position="298"/>
    </location>
</feature>
<dbReference type="EMBL" id="JADYXP020000024">
    <property type="protein sequence ID" value="KAL0101258.1"/>
    <property type="molecule type" value="Genomic_DNA"/>
</dbReference>
<keyword evidence="3" id="KW-1185">Reference proteome</keyword>
<gene>
    <name evidence="2" type="ORF">PUN28_018805</name>
</gene>
<evidence type="ECO:0000313" key="2">
    <source>
        <dbReference type="EMBL" id="KAL0101258.1"/>
    </source>
</evidence>
<reference evidence="2 3" key="1">
    <citation type="submission" date="2023-03" db="EMBL/GenBank/DDBJ databases">
        <title>High recombination rates correlate with genetic variation in Cardiocondyla obscurior ants.</title>
        <authorList>
            <person name="Errbii M."/>
        </authorList>
    </citation>
    <scope>NUCLEOTIDE SEQUENCE [LARGE SCALE GENOMIC DNA]</scope>
    <source>
        <strain evidence="2">Alpha-2009</strain>
        <tissue evidence="2">Whole body</tissue>
    </source>
</reference>
<accession>A0AAW2EEW8</accession>
<comment type="caution">
    <text evidence="2">The sequence shown here is derived from an EMBL/GenBank/DDBJ whole genome shotgun (WGS) entry which is preliminary data.</text>
</comment>
<sequence>MRRNGCRRSTTSPPTQKVKAPQHLLRFKDDEDDGCENEWSGRFRLPSLPRQKSWKDDDPLSNGDSVATSISWSQEVESVATQKLEEQWAAVERTFYEEENQLFQESTLDECIQWRTQIPYLRVIGKNPTCDNNSTQPDTDPSDKKIKRLNAQNDETFAEHKLVAREGEDSVQYKLNKAKFEDVIDMMMEHLISELFPNEKSETDSLHDDPSDALRIAPAPVYSNRNSSRNSKANWTEEAISPNYIENKSISIRNRLLDTEGSFQTIKNDANHQGVHKKSRKSISANKLKDDRNFDDMKDDDALRSKEQLCTPHIGRNKLGTIFNERIIVSPVPFTVSTRESFSTLKRIPIKFVNENVEISSCQGSARNIGFQGSARKSGALRNASVHSAWQTPVSPTVWPKNIRLAPIDTSRLPSSKNGFRPLAPLPAVLHCNKKSLSPISRSMIPKSAHATCDSNDVLAIQGKHIVPTQSKISLLSAGWDYSPRVVKGKKKKPRAKERH</sequence>
<dbReference type="AlphaFoldDB" id="A0AAW2EEW8"/>